<organism evidence="1 2">
    <name type="scientific">Cupriavidus campinensis</name>
    <dbReference type="NCBI Taxonomy" id="151783"/>
    <lineage>
        <taxon>Bacteria</taxon>
        <taxon>Pseudomonadati</taxon>
        <taxon>Pseudomonadota</taxon>
        <taxon>Betaproteobacteria</taxon>
        <taxon>Burkholderiales</taxon>
        <taxon>Burkholderiaceae</taxon>
        <taxon>Cupriavidus</taxon>
    </lineage>
</organism>
<protein>
    <recommendedName>
        <fullName evidence="3">Phage tail protein</fullName>
    </recommendedName>
</protein>
<keyword evidence="2" id="KW-1185">Reference proteome</keyword>
<reference evidence="1 2" key="1">
    <citation type="submission" date="2019-05" db="EMBL/GenBank/DDBJ databases">
        <title>Whole genome sequence analysis of Cupriavidus campinensis S14E4C strain.</title>
        <authorList>
            <person name="Abbaszade G."/>
            <person name="Szabo A."/>
            <person name="Toumi M."/>
            <person name="Toth E."/>
        </authorList>
    </citation>
    <scope>NUCLEOTIDE SEQUENCE [LARGE SCALE GENOMIC DNA]</scope>
    <source>
        <strain evidence="1 2">S14E4C</strain>
    </source>
</reference>
<proteinExistence type="predicted"/>
<sequence>MTTRPLFPADQLSIGVDSSTYTVEQENPAITFEIEGGYTVSRPRHTRRPRKNYAFSMVWLTDADRVIIQDFWDLVRGGSDIFDWVDPATGNTVAVRFKGQDPLPWKYTGSGYNKRWDVSFKLEQA</sequence>
<evidence type="ECO:0000313" key="2">
    <source>
        <dbReference type="Proteomes" id="UP000318943"/>
    </source>
</evidence>
<dbReference type="EMBL" id="VCIZ01000002">
    <property type="protein sequence ID" value="TSP13956.1"/>
    <property type="molecule type" value="Genomic_DNA"/>
</dbReference>
<name>A0ABY3ESM0_9BURK</name>
<comment type="caution">
    <text evidence="1">The sequence shown here is derived from an EMBL/GenBank/DDBJ whole genome shotgun (WGS) entry which is preliminary data.</text>
</comment>
<gene>
    <name evidence="1" type="ORF">FGG12_05655</name>
</gene>
<dbReference type="Proteomes" id="UP000318943">
    <property type="component" value="Unassembled WGS sequence"/>
</dbReference>
<dbReference type="RefSeq" id="WP_144196649.1">
    <property type="nucleotide sequence ID" value="NZ_VCIZ01000002.1"/>
</dbReference>
<evidence type="ECO:0000313" key="1">
    <source>
        <dbReference type="EMBL" id="TSP13956.1"/>
    </source>
</evidence>
<evidence type="ECO:0008006" key="3">
    <source>
        <dbReference type="Google" id="ProtNLM"/>
    </source>
</evidence>
<accession>A0ABY3ESM0</accession>